<dbReference type="InterPro" id="IPR002110">
    <property type="entry name" value="Ankyrin_rpt"/>
</dbReference>
<dbReference type="RefSeq" id="WP_344586277.1">
    <property type="nucleotide sequence ID" value="NZ_BAAARW010000001.1"/>
</dbReference>
<name>A0ABN3IBB3_9ACTN</name>
<evidence type="ECO:0000313" key="4">
    <source>
        <dbReference type="Proteomes" id="UP001501231"/>
    </source>
</evidence>
<feature type="region of interest" description="Disordered" evidence="2">
    <location>
        <begin position="147"/>
        <end position="167"/>
    </location>
</feature>
<dbReference type="Proteomes" id="UP001501231">
    <property type="component" value="Unassembled WGS sequence"/>
</dbReference>
<proteinExistence type="predicted"/>
<comment type="caution">
    <text evidence="3">The sequence shown here is derived from an EMBL/GenBank/DDBJ whole genome shotgun (WGS) entry which is preliminary data.</text>
</comment>
<keyword evidence="1" id="KW-0040">ANK repeat</keyword>
<accession>A0ABN3IBB3</accession>
<evidence type="ECO:0000313" key="3">
    <source>
        <dbReference type="EMBL" id="GAA2398423.1"/>
    </source>
</evidence>
<dbReference type="EMBL" id="BAAARW010000001">
    <property type="protein sequence ID" value="GAA2398423.1"/>
    <property type="molecule type" value="Genomic_DNA"/>
</dbReference>
<evidence type="ECO:0000256" key="1">
    <source>
        <dbReference type="PROSITE-ProRule" id="PRU00023"/>
    </source>
</evidence>
<protein>
    <recommendedName>
        <fullName evidence="5">Ankyrin repeat domain-containing protein</fullName>
    </recommendedName>
</protein>
<sequence>MGRSGPFGARVAGFWERERRYEVPRWLIERATERRLAGDWRGACAAVGLGVKFDLRDVAAQHGADVAEALADDLLNLAPDLLRWHTSGDADQYALAAYGDLRLFTGRGNELKFGHAPPELLLAPGYMWDVRRSGEILARNGGVGRAPFFEADGTPRKPPEGPGDDPVERAERVTALQDRGLVDEAFAEAGIELRLHEEDAEDLDERRRRLGLLPMALYRIEPELRRLGGGRFLVTHSMWPFGPSPIRYGYHVMSLLLETVDGGVRATFLRHSRDGGLEPALALPEAFWHRSPDLELVRAGRLAPEELHPLVREAFFPELRMAGPGGPGDSPPPRVARVRCRGEWHEVSFERGFLHLHRHTDEERRRELALRALGGKVTGCFAVRRTWDGAGFLPRALREQRRELFRRVECGDAEGVLRCLDAGYDPFTLDGDGRSLMHFLYLMDHTVLFPRLRAEGLDLEARDARERTPLLAAVEGRAPAALVRTLVDAGARTNARSTKMWAARTAAQVAARDKRTDLDFLN</sequence>
<reference evidence="3 4" key="1">
    <citation type="journal article" date="2019" name="Int. J. Syst. Evol. Microbiol.">
        <title>The Global Catalogue of Microorganisms (GCM) 10K type strain sequencing project: providing services to taxonomists for standard genome sequencing and annotation.</title>
        <authorList>
            <consortium name="The Broad Institute Genomics Platform"/>
            <consortium name="The Broad Institute Genome Sequencing Center for Infectious Disease"/>
            <person name="Wu L."/>
            <person name="Ma J."/>
        </authorList>
    </citation>
    <scope>NUCLEOTIDE SEQUENCE [LARGE SCALE GENOMIC DNA]</scope>
    <source>
        <strain evidence="3 4">JCM 3325</strain>
    </source>
</reference>
<dbReference type="PROSITE" id="PS50088">
    <property type="entry name" value="ANK_REPEAT"/>
    <property type="match status" value="1"/>
</dbReference>
<feature type="repeat" description="ANK" evidence="1">
    <location>
        <begin position="465"/>
        <end position="498"/>
    </location>
</feature>
<evidence type="ECO:0000256" key="2">
    <source>
        <dbReference type="SAM" id="MobiDB-lite"/>
    </source>
</evidence>
<gene>
    <name evidence="3" type="ORF">GCM10010191_01430</name>
</gene>
<keyword evidence="4" id="KW-1185">Reference proteome</keyword>
<dbReference type="Gene3D" id="1.25.40.20">
    <property type="entry name" value="Ankyrin repeat-containing domain"/>
    <property type="match status" value="1"/>
</dbReference>
<dbReference type="InterPro" id="IPR036770">
    <property type="entry name" value="Ankyrin_rpt-contain_sf"/>
</dbReference>
<evidence type="ECO:0008006" key="5">
    <source>
        <dbReference type="Google" id="ProtNLM"/>
    </source>
</evidence>
<organism evidence="3 4">
    <name type="scientific">Actinomadura vinacea</name>
    <dbReference type="NCBI Taxonomy" id="115336"/>
    <lineage>
        <taxon>Bacteria</taxon>
        <taxon>Bacillati</taxon>
        <taxon>Actinomycetota</taxon>
        <taxon>Actinomycetes</taxon>
        <taxon>Streptosporangiales</taxon>
        <taxon>Thermomonosporaceae</taxon>
        <taxon>Actinomadura</taxon>
    </lineage>
</organism>
<dbReference type="SUPFAM" id="SSF48403">
    <property type="entry name" value="Ankyrin repeat"/>
    <property type="match status" value="1"/>
</dbReference>